<protein>
    <recommendedName>
        <fullName evidence="8">Exo-alpha-sialidase</fullName>
    </recommendedName>
</protein>
<dbReference type="SUPFAM" id="SSF50939">
    <property type="entry name" value="Sialidases"/>
    <property type="match status" value="1"/>
</dbReference>
<evidence type="ECO:0000313" key="6">
    <source>
        <dbReference type="Proteomes" id="UP000440614"/>
    </source>
</evidence>
<dbReference type="EMBL" id="WCSY01000015">
    <property type="protein sequence ID" value="KAB4310427.1"/>
    <property type="molecule type" value="Genomic_DNA"/>
</dbReference>
<dbReference type="SUPFAM" id="SSF110296">
    <property type="entry name" value="Oligoxyloglucan reducing end-specific cellobiohydrolase"/>
    <property type="match status" value="1"/>
</dbReference>
<evidence type="ECO:0000313" key="2">
    <source>
        <dbReference type="EMBL" id="KAB4487005.1"/>
    </source>
</evidence>
<name>A0A173S300_BACT4</name>
<organism evidence="2 5">
    <name type="scientific">Bacteroides thetaiotaomicron</name>
    <dbReference type="NCBI Taxonomy" id="818"/>
    <lineage>
        <taxon>Bacteria</taxon>
        <taxon>Pseudomonadati</taxon>
        <taxon>Bacteroidota</taxon>
        <taxon>Bacteroidia</taxon>
        <taxon>Bacteroidales</taxon>
        <taxon>Bacteroidaceae</taxon>
        <taxon>Bacteroides</taxon>
    </lineage>
</organism>
<sequence length="363" mass="41670">MKSLFLILFLSVMFISCKDDNNLREITDDEKIFEYIGLKDKANVIEAQEKVWNTYGRPYRPSVQVVDGYIYIATWSGIYRKPAKSLNNMDWEKFAFSGLPVIQFVMKGDSIIAITACTDEKAFVLSTDGGKTCKAITPPEFLIEENELKVIPYSISQNSQNANSLLALVEPIGVVKSVNFGKSWKTISTFYGGYQNWFVGFHPQDTTNIYNTGETMIFESFINASCNDGKDWIILENERNNCIHHIAFDPTNPNIMIYSGEYFLKKTIDKGRIWNPVLKDDVYFYKTIYDKRNPQILYSTGVTRIPKEEHKFTIHHSTDGGDTWSILYQADLLGVGGIIDIEQYDDILILYTYTDGIYIYRIK</sequence>
<evidence type="ECO:0000313" key="4">
    <source>
        <dbReference type="EMBL" id="UYU88875.1"/>
    </source>
</evidence>
<proteinExistence type="predicted"/>
<accession>A0A173S300</accession>
<evidence type="ECO:0000313" key="3">
    <source>
        <dbReference type="EMBL" id="UYU66101.1"/>
    </source>
</evidence>
<dbReference type="AlphaFoldDB" id="A0A173S300"/>
<evidence type="ECO:0000313" key="7">
    <source>
        <dbReference type="Proteomes" id="UP001156218"/>
    </source>
</evidence>
<evidence type="ECO:0000313" key="5">
    <source>
        <dbReference type="Proteomes" id="UP000436858"/>
    </source>
</evidence>
<dbReference type="InterPro" id="IPR036278">
    <property type="entry name" value="Sialidase_sf"/>
</dbReference>
<dbReference type="EMBL" id="CP083680">
    <property type="protein sequence ID" value="UYU66101.1"/>
    <property type="molecule type" value="Genomic_DNA"/>
</dbReference>
<dbReference type="Proteomes" id="UP001156218">
    <property type="component" value="Chromosome"/>
</dbReference>
<evidence type="ECO:0000313" key="1">
    <source>
        <dbReference type="EMBL" id="KAB4310427.1"/>
    </source>
</evidence>
<dbReference type="EMBL" id="WCRY01000002">
    <property type="protein sequence ID" value="KAB4487005.1"/>
    <property type="molecule type" value="Genomic_DNA"/>
</dbReference>
<dbReference type="PROSITE" id="PS51257">
    <property type="entry name" value="PROKAR_LIPOPROTEIN"/>
    <property type="match status" value="1"/>
</dbReference>
<dbReference type="Gene3D" id="2.130.10.10">
    <property type="entry name" value="YVTN repeat-like/Quinoprotein amine dehydrogenase"/>
    <property type="match status" value="1"/>
</dbReference>
<dbReference type="Proteomes" id="UP000436858">
    <property type="component" value="Unassembled WGS sequence"/>
</dbReference>
<gene>
    <name evidence="2" type="ORF">GAN91_03085</name>
    <name evidence="1" type="ORF">GAO51_16415</name>
    <name evidence="3" type="ORF">KQP68_21415</name>
    <name evidence="4" type="ORF">KQP74_12975</name>
</gene>
<dbReference type="RefSeq" id="WP_016268184.1">
    <property type="nucleotide sequence ID" value="NZ_BQNN01000001.1"/>
</dbReference>
<dbReference type="Proteomes" id="UP000440614">
    <property type="component" value="Unassembled WGS sequence"/>
</dbReference>
<dbReference type="Proteomes" id="UP001162960">
    <property type="component" value="Chromosome"/>
</dbReference>
<evidence type="ECO:0008006" key="8">
    <source>
        <dbReference type="Google" id="ProtNLM"/>
    </source>
</evidence>
<dbReference type="InterPro" id="IPR015943">
    <property type="entry name" value="WD40/YVTN_repeat-like_dom_sf"/>
</dbReference>
<reference evidence="3 7" key="2">
    <citation type="submission" date="2021-06" db="EMBL/GenBank/DDBJ databases">
        <title>Interrogation of the integrated mobile genetic elements in gut-associated Bacteroides with a consensus prediction approach.</title>
        <authorList>
            <person name="Campbell D.E."/>
            <person name="Leigh J.R."/>
            <person name="Kim T."/>
            <person name="England W."/>
            <person name="Whitaker R.J."/>
            <person name="Degnan P.H."/>
        </authorList>
    </citation>
    <scope>NUCLEOTIDE SEQUENCE [LARGE SCALE GENOMIC DNA]</scope>
    <source>
        <strain evidence="4">VPI-3443</strain>
        <strain evidence="3 7">WAL8669</strain>
    </source>
</reference>
<reference evidence="5 6" key="1">
    <citation type="journal article" date="2019" name="Nat. Med.">
        <title>A library of human gut bacterial isolates paired with longitudinal multiomics data enables mechanistic microbiome research.</title>
        <authorList>
            <person name="Poyet M."/>
            <person name="Groussin M."/>
            <person name="Gibbons S.M."/>
            <person name="Avila-Pacheco J."/>
            <person name="Jiang X."/>
            <person name="Kearney S.M."/>
            <person name="Perrotta A.R."/>
            <person name="Berdy B."/>
            <person name="Zhao S."/>
            <person name="Lieberman T.D."/>
            <person name="Swanson P.K."/>
            <person name="Smith M."/>
            <person name="Roesemann S."/>
            <person name="Alexander J.E."/>
            <person name="Rich S.A."/>
            <person name="Livny J."/>
            <person name="Vlamakis H."/>
            <person name="Clish C."/>
            <person name="Bullock K."/>
            <person name="Deik A."/>
            <person name="Scott J."/>
            <person name="Pierce K.A."/>
            <person name="Xavier R.J."/>
            <person name="Alm E.J."/>
        </authorList>
    </citation>
    <scope>NUCLEOTIDE SEQUENCE [LARGE SCALE GENOMIC DNA]</scope>
    <source>
        <strain evidence="2 5">BIOML-A162</strain>
        <strain evidence="1 6">BIOML-A188</strain>
    </source>
</reference>
<dbReference type="EMBL" id="CP083685">
    <property type="protein sequence ID" value="UYU88875.1"/>
    <property type="molecule type" value="Genomic_DNA"/>
</dbReference>